<feature type="non-terminal residue" evidence="1">
    <location>
        <position position="68"/>
    </location>
</feature>
<name>A0AAV5V3V2_9BILA</name>
<organism evidence="1 2">
    <name type="scientific">Pristionchus fissidentatus</name>
    <dbReference type="NCBI Taxonomy" id="1538716"/>
    <lineage>
        <taxon>Eukaryota</taxon>
        <taxon>Metazoa</taxon>
        <taxon>Ecdysozoa</taxon>
        <taxon>Nematoda</taxon>
        <taxon>Chromadorea</taxon>
        <taxon>Rhabditida</taxon>
        <taxon>Rhabditina</taxon>
        <taxon>Diplogasteromorpha</taxon>
        <taxon>Diplogasteroidea</taxon>
        <taxon>Neodiplogasteridae</taxon>
        <taxon>Pristionchus</taxon>
    </lineage>
</organism>
<dbReference type="AlphaFoldDB" id="A0AAV5V3V2"/>
<sequence>PHPPRVDWPEFVPPSLVDIHSLEVPENRNDVAKKRKWNRTWRELPSLPVRFVKYEQRNRESNQPPEHL</sequence>
<evidence type="ECO:0000313" key="1">
    <source>
        <dbReference type="EMBL" id="GMT12495.1"/>
    </source>
</evidence>
<protein>
    <submittedName>
        <fullName evidence="1">Uncharacterized protein</fullName>
    </submittedName>
</protein>
<gene>
    <name evidence="1" type="ORF">PFISCL1PPCAC_3792</name>
</gene>
<dbReference type="EMBL" id="BTSY01000001">
    <property type="protein sequence ID" value="GMT12495.1"/>
    <property type="molecule type" value="Genomic_DNA"/>
</dbReference>
<reference evidence="1" key="1">
    <citation type="submission" date="2023-10" db="EMBL/GenBank/DDBJ databases">
        <title>Genome assembly of Pristionchus species.</title>
        <authorList>
            <person name="Yoshida K."/>
            <person name="Sommer R.J."/>
        </authorList>
    </citation>
    <scope>NUCLEOTIDE SEQUENCE</scope>
    <source>
        <strain evidence="1">RS5133</strain>
    </source>
</reference>
<accession>A0AAV5V3V2</accession>
<feature type="non-terminal residue" evidence="1">
    <location>
        <position position="1"/>
    </location>
</feature>
<proteinExistence type="predicted"/>
<keyword evidence="2" id="KW-1185">Reference proteome</keyword>
<dbReference type="Proteomes" id="UP001432322">
    <property type="component" value="Unassembled WGS sequence"/>
</dbReference>
<comment type="caution">
    <text evidence="1">The sequence shown here is derived from an EMBL/GenBank/DDBJ whole genome shotgun (WGS) entry which is preliminary data.</text>
</comment>
<evidence type="ECO:0000313" key="2">
    <source>
        <dbReference type="Proteomes" id="UP001432322"/>
    </source>
</evidence>